<reference evidence="1 2" key="1">
    <citation type="submission" date="2020-01" db="EMBL/GenBank/DDBJ databases">
        <title>Herbidospora sp. NEAU-GS84 nov., a novel actinomycete isolated from soil.</title>
        <authorList>
            <person name="Han L."/>
        </authorList>
    </citation>
    <scope>NUCLEOTIDE SEQUENCE [LARGE SCALE GENOMIC DNA]</scope>
    <source>
        <strain evidence="1 2">NEAU-GS84</strain>
    </source>
</reference>
<organism evidence="1 2">
    <name type="scientific">Herbidospora solisilvae</name>
    <dbReference type="NCBI Taxonomy" id="2696284"/>
    <lineage>
        <taxon>Bacteria</taxon>
        <taxon>Bacillati</taxon>
        <taxon>Actinomycetota</taxon>
        <taxon>Actinomycetes</taxon>
        <taxon>Streptosporangiales</taxon>
        <taxon>Streptosporangiaceae</taxon>
        <taxon>Herbidospora</taxon>
    </lineage>
</organism>
<dbReference type="RefSeq" id="WP_161482249.1">
    <property type="nucleotide sequence ID" value="NZ_WXEW01000008.1"/>
</dbReference>
<gene>
    <name evidence="1" type="ORF">GT755_26005</name>
</gene>
<sequence length="107" mass="10556">MGDTYYGRDTFNVHDQGNVTVNNGSVDVTAAVAELRALIAELGRAGAIAPDGSVADPGAVVAAVQEQPGRLRALATAVAGGAKDAVLSIVQGGVASLIVALVSRATG</sequence>
<keyword evidence="2" id="KW-1185">Reference proteome</keyword>
<dbReference type="EMBL" id="WXEW01000008">
    <property type="protein sequence ID" value="NAS25124.1"/>
    <property type="molecule type" value="Genomic_DNA"/>
</dbReference>
<name>A0A7C9JED2_9ACTN</name>
<dbReference type="Proteomes" id="UP000479526">
    <property type="component" value="Unassembled WGS sequence"/>
</dbReference>
<evidence type="ECO:0000313" key="2">
    <source>
        <dbReference type="Proteomes" id="UP000479526"/>
    </source>
</evidence>
<evidence type="ECO:0000313" key="1">
    <source>
        <dbReference type="EMBL" id="NAS25124.1"/>
    </source>
</evidence>
<comment type="caution">
    <text evidence="1">The sequence shown here is derived from an EMBL/GenBank/DDBJ whole genome shotgun (WGS) entry which is preliminary data.</text>
</comment>
<protein>
    <submittedName>
        <fullName evidence="1">Uncharacterized protein</fullName>
    </submittedName>
</protein>
<proteinExistence type="predicted"/>
<accession>A0A7C9JED2</accession>
<dbReference type="AlphaFoldDB" id="A0A7C9JED2"/>